<evidence type="ECO:0000313" key="6">
    <source>
        <dbReference type="Proteomes" id="UP000029499"/>
    </source>
</evidence>
<accession>A0A089YPD5</accession>
<dbReference type="GO" id="GO:1990281">
    <property type="term" value="C:efflux pump complex"/>
    <property type="evidence" value="ECO:0007669"/>
    <property type="project" value="TreeGrafter"/>
</dbReference>
<feature type="signal peptide" evidence="3">
    <location>
        <begin position="1"/>
        <end position="27"/>
    </location>
</feature>
<keyword evidence="6" id="KW-1185">Reference proteome</keyword>
<proteinExistence type="inferred from homology"/>
<dbReference type="InterPro" id="IPR006143">
    <property type="entry name" value="RND_pump_MFP"/>
</dbReference>
<sequence>MSRLRAPALGICLLPLLLTACDSQPNAADPRTQPPVVRVVAAGPAPDGRRAFTGVVAARVQSDLGFRVSGKVVERFVDAGQSVTRGQRLMRLDPADLALQSNAREQAVAAAQALAAQTASDERRNRQLVASGAISAANYDRFKSLADTARADLVALQAQAAVGRNEQSYATLSADSDGVVVATLVEPGQVVSAGQAVVKLAKAGLREAVVQLPETLRPAVGSTAQASLFGGSGRSVTATLRQLADAADPMTRTFEARYVLDGEHASAPLGSTVTLFIGAPPAAPDALSVPIAALHDPGNGPGVWSVAGAPARTAWRAVQVIGLSDDTATVRGLQPGERLVALGPHLLHDSQEVLIATPDLQAQAGAQP</sequence>
<protein>
    <submittedName>
        <fullName evidence="5">Hemolysin secretion protein D</fullName>
    </submittedName>
</protein>
<evidence type="ECO:0000256" key="2">
    <source>
        <dbReference type="ARBA" id="ARBA00023054"/>
    </source>
</evidence>
<dbReference type="Pfam" id="PF25917">
    <property type="entry name" value="BSH_RND"/>
    <property type="match status" value="1"/>
</dbReference>
<dbReference type="PROSITE" id="PS51257">
    <property type="entry name" value="PROKAR_LIPOPROTEIN"/>
    <property type="match status" value="1"/>
</dbReference>
<dbReference type="STRING" id="216142.LT40_08385"/>
<evidence type="ECO:0000256" key="1">
    <source>
        <dbReference type="ARBA" id="ARBA00009477"/>
    </source>
</evidence>
<name>A0A089YPD5_9PSED</name>
<dbReference type="Proteomes" id="UP000029499">
    <property type="component" value="Chromosome"/>
</dbReference>
<dbReference type="Gene3D" id="1.10.287.470">
    <property type="entry name" value="Helix hairpin bin"/>
    <property type="match status" value="1"/>
</dbReference>
<dbReference type="HOGENOM" id="CLU_018816_1_0_6"/>
<dbReference type="GO" id="GO:0015562">
    <property type="term" value="F:efflux transmembrane transporter activity"/>
    <property type="evidence" value="ECO:0007669"/>
    <property type="project" value="TreeGrafter"/>
</dbReference>
<dbReference type="PANTHER" id="PTHR30469:SF18">
    <property type="entry name" value="RESISTANCE-NODULATION-CELL DIVISION (RND) EFFLUX MEMBRANE FUSION PROTEIN-RELATED"/>
    <property type="match status" value="1"/>
</dbReference>
<keyword evidence="3" id="KW-0732">Signal</keyword>
<dbReference type="Gene3D" id="2.40.50.100">
    <property type="match status" value="1"/>
</dbReference>
<dbReference type="RefSeq" id="WP_043188734.1">
    <property type="nucleotide sequence ID" value="NZ_CP009533.1"/>
</dbReference>
<organism evidence="5 6">
    <name type="scientific">Pseudomonas rhizosphaerae</name>
    <dbReference type="NCBI Taxonomy" id="216142"/>
    <lineage>
        <taxon>Bacteria</taxon>
        <taxon>Pseudomonadati</taxon>
        <taxon>Pseudomonadota</taxon>
        <taxon>Gammaproteobacteria</taxon>
        <taxon>Pseudomonadales</taxon>
        <taxon>Pseudomonadaceae</taxon>
        <taxon>Pseudomonas</taxon>
    </lineage>
</organism>
<dbReference type="KEGG" id="prh:LT40_08385"/>
<keyword evidence="2" id="KW-0175">Coiled coil</keyword>
<dbReference type="Gene3D" id="2.40.420.20">
    <property type="match status" value="1"/>
</dbReference>
<dbReference type="PANTHER" id="PTHR30469">
    <property type="entry name" value="MULTIDRUG RESISTANCE PROTEIN MDTA"/>
    <property type="match status" value="1"/>
</dbReference>
<dbReference type="InterPro" id="IPR058625">
    <property type="entry name" value="MdtA-like_BSH"/>
</dbReference>
<comment type="similarity">
    <text evidence="1">Belongs to the membrane fusion protein (MFP) (TC 8.A.1) family.</text>
</comment>
<evidence type="ECO:0000259" key="4">
    <source>
        <dbReference type="Pfam" id="PF25917"/>
    </source>
</evidence>
<feature type="chain" id="PRO_5001852234" evidence="3">
    <location>
        <begin position="28"/>
        <end position="368"/>
    </location>
</feature>
<feature type="domain" description="Multidrug resistance protein MdtA-like barrel-sandwich hybrid" evidence="4">
    <location>
        <begin position="63"/>
        <end position="196"/>
    </location>
</feature>
<dbReference type="eggNOG" id="COG0845">
    <property type="taxonomic scope" value="Bacteria"/>
</dbReference>
<dbReference type="SUPFAM" id="SSF111369">
    <property type="entry name" value="HlyD-like secretion proteins"/>
    <property type="match status" value="1"/>
</dbReference>
<reference evidence="5 6" key="1">
    <citation type="journal article" date="2015" name="J. Biotechnol.">
        <title>Complete genome sequence of Pseudomonas rhizosphaerae IH5T (=DSM 16299T), a phosphate-solubilizing rhizobacterium for bacterial biofertilizer.</title>
        <authorList>
            <person name="Kwak Y."/>
            <person name="Jung B.K."/>
            <person name="Shin J.H."/>
        </authorList>
    </citation>
    <scope>NUCLEOTIDE SEQUENCE [LARGE SCALE GENOMIC DNA]</scope>
    <source>
        <strain evidence="5">DSM 16299</strain>
    </source>
</reference>
<evidence type="ECO:0000256" key="3">
    <source>
        <dbReference type="SAM" id="SignalP"/>
    </source>
</evidence>
<dbReference type="NCBIfam" id="TIGR01730">
    <property type="entry name" value="RND_mfp"/>
    <property type="match status" value="1"/>
</dbReference>
<dbReference type="AlphaFoldDB" id="A0A089YPD5"/>
<dbReference type="EMBL" id="CP009533">
    <property type="protein sequence ID" value="AIS17414.1"/>
    <property type="molecule type" value="Genomic_DNA"/>
</dbReference>
<gene>
    <name evidence="5" type="ORF">LT40_08385</name>
</gene>
<dbReference type="OrthoDB" id="9806939at2"/>
<evidence type="ECO:0000313" key="5">
    <source>
        <dbReference type="EMBL" id="AIS17414.1"/>
    </source>
</evidence>
<dbReference type="Gene3D" id="2.40.30.170">
    <property type="match status" value="1"/>
</dbReference>